<protein>
    <submittedName>
        <fullName evidence="2">Uncharacterized protein</fullName>
    </submittedName>
</protein>
<feature type="region of interest" description="Disordered" evidence="1">
    <location>
        <begin position="1"/>
        <end position="24"/>
    </location>
</feature>
<feature type="region of interest" description="Disordered" evidence="1">
    <location>
        <begin position="601"/>
        <end position="641"/>
    </location>
</feature>
<dbReference type="AlphaFoldDB" id="A0AAQ3L2P3"/>
<dbReference type="PANTHER" id="PTHR36376:SF1">
    <property type="entry name" value="OS09G0514700 PROTEIN"/>
    <property type="match status" value="1"/>
</dbReference>
<gene>
    <name evidence="2" type="ORF">Cni_G26710</name>
</gene>
<evidence type="ECO:0000313" key="2">
    <source>
        <dbReference type="EMBL" id="WOL17917.1"/>
    </source>
</evidence>
<name>A0AAQ3L2P3_9LILI</name>
<organism evidence="2 3">
    <name type="scientific">Canna indica</name>
    <name type="common">Indian-shot</name>
    <dbReference type="NCBI Taxonomy" id="4628"/>
    <lineage>
        <taxon>Eukaryota</taxon>
        <taxon>Viridiplantae</taxon>
        <taxon>Streptophyta</taxon>
        <taxon>Embryophyta</taxon>
        <taxon>Tracheophyta</taxon>
        <taxon>Spermatophyta</taxon>
        <taxon>Magnoliopsida</taxon>
        <taxon>Liliopsida</taxon>
        <taxon>Zingiberales</taxon>
        <taxon>Cannaceae</taxon>
        <taxon>Canna</taxon>
    </lineage>
</organism>
<keyword evidence="3" id="KW-1185">Reference proteome</keyword>
<dbReference type="EMBL" id="CP136897">
    <property type="protein sequence ID" value="WOL17917.1"/>
    <property type="molecule type" value="Genomic_DNA"/>
</dbReference>
<evidence type="ECO:0000313" key="3">
    <source>
        <dbReference type="Proteomes" id="UP001327560"/>
    </source>
</evidence>
<feature type="compositionally biased region" description="Polar residues" evidence="1">
    <location>
        <begin position="624"/>
        <end position="639"/>
    </location>
</feature>
<sequence>MLVMDHKNQVEMLPPPSGHKSSIIGEKLSPKFEMMGYQESLEFYLKMSRKELQQLCKQHDLPANRSHAQLAKSLFSLSKKRNARSSVSQEKLVDGSSKNSFLEPKTKHSVNPSEESARGLHGSLNSSKVDIHGQSFGTNKIPGDDMSPNQAGNQVEVIDHRINITSEKPQTSTKVLCPLSHATNKGAEGSSTSNCCNMGTRSCNAANIQEFRTNHLLNLESKELGTRSESGNSLRLRNSDQKLIQDVITGNGNCNTALVPSAHNRPHEYSMESGFISGGEISVRIPSLQFFVMSEGGINLYVDLNSSPLEWINSLKDDVCVHQNGENHESGTVSKDISNSPEVEDHIKISQCADIAMDIQGIGVEQNTGCTNSSLSSVVSENCNSEAYPPDTTAATSGSSVLTSGSAPAGLSRCLEENQVVSSSCEPYAVQNHLPSDIASCPQEGLDQVHASFEAVKSNAPLPDASMKYTTNMNNGATNPVTIDVVTTKSASADFVGFEENVVSNTNNLPLSNKMEDSTVVFHDNHLKNHSGACEASFAQCTNELPDNANPHGGLSNSSQLNGHMVLDGPMADAQSEVGAADVLFHRQACSNCGTLVPEDPTSTFEDESGQTTPIRGKKASECSRVQTSDNSSKRSNNLEIPEELHAKRQHICCQNMSRTSIDIKNIRSSAKESIPDVIVMPRRSTRLVSK</sequence>
<accession>A0AAQ3L2P3</accession>
<dbReference type="PANTHER" id="PTHR36376">
    <property type="entry name" value="OS09G0514700 PROTEIN"/>
    <property type="match status" value="1"/>
</dbReference>
<reference evidence="2 3" key="1">
    <citation type="submission" date="2023-10" db="EMBL/GenBank/DDBJ databases">
        <title>Chromosome-scale genome assembly provides insights into flower coloration mechanisms of Canna indica.</title>
        <authorList>
            <person name="Li C."/>
        </authorList>
    </citation>
    <scope>NUCLEOTIDE SEQUENCE [LARGE SCALE GENOMIC DNA]</scope>
    <source>
        <tissue evidence="2">Flower</tissue>
    </source>
</reference>
<feature type="region of interest" description="Disordered" evidence="1">
    <location>
        <begin position="81"/>
        <end position="126"/>
    </location>
</feature>
<evidence type="ECO:0000256" key="1">
    <source>
        <dbReference type="SAM" id="MobiDB-lite"/>
    </source>
</evidence>
<dbReference type="Proteomes" id="UP001327560">
    <property type="component" value="Chromosome 8"/>
</dbReference>
<proteinExistence type="predicted"/>